<reference evidence="3" key="1">
    <citation type="submission" date="2023-07" db="EMBL/GenBank/DDBJ databases">
        <title>Conexibacter stalactiti sp. nov., isolated from stalactites in a lava cave and emended description of the genus Conexibacter.</title>
        <authorList>
            <person name="Lee S.D."/>
        </authorList>
    </citation>
    <scope>NUCLEOTIDE SEQUENCE [LARGE SCALE GENOMIC DNA]</scope>
    <source>
        <strain evidence="3">KCTC 39840</strain>
    </source>
</reference>
<gene>
    <name evidence="2" type="ORF">R7226_22590</name>
</gene>
<evidence type="ECO:0000313" key="3">
    <source>
        <dbReference type="Proteomes" id="UP001284601"/>
    </source>
</evidence>
<protein>
    <submittedName>
        <fullName evidence="2">Uncharacterized protein</fullName>
    </submittedName>
</protein>
<evidence type="ECO:0000313" key="2">
    <source>
        <dbReference type="EMBL" id="MDW5597152.1"/>
    </source>
</evidence>
<accession>A0ABU4HV17</accession>
<evidence type="ECO:0000256" key="1">
    <source>
        <dbReference type="SAM" id="MobiDB-lite"/>
    </source>
</evidence>
<comment type="caution">
    <text evidence="2">The sequence shown here is derived from an EMBL/GenBank/DDBJ whole genome shotgun (WGS) entry which is preliminary data.</text>
</comment>
<feature type="region of interest" description="Disordered" evidence="1">
    <location>
        <begin position="234"/>
        <end position="262"/>
    </location>
</feature>
<dbReference type="EMBL" id="JAWSTH010000076">
    <property type="protein sequence ID" value="MDW5597152.1"/>
    <property type="molecule type" value="Genomic_DNA"/>
</dbReference>
<dbReference type="RefSeq" id="WP_318599617.1">
    <property type="nucleotide sequence ID" value="NZ_JAWSTH010000076.1"/>
</dbReference>
<sequence>MTAESSADAGLLVRMSLNARSGPLSEEHAALIGRYLAEPPLRAATDATIDGLGLRLVHASQQGGLLLTSAGVDSPFRMRLADFFPRQTTGVQRRMLLACAMVASFVAFFPRPEDLEDTNERLRRRDVDDVDRLVRDVSARLDAEARAAGEELDPPIDEPDLARAWTVWRQTSNSKKGADGREREVGTRQVVVRCLDLLAEQGLLRTIVKGETYASTRRMQAMARELVGSLAWSQVAPSHPETPEHADAAAEAAVARAEGSAP</sequence>
<feature type="compositionally biased region" description="Low complexity" evidence="1">
    <location>
        <begin position="249"/>
        <end position="262"/>
    </location>
</feature>
<organism evidence="2 3">
    <name type="scientific">Conexibacter stalactiti</name>
    <dbReference type="NCBI Taxonomy" id="1940611"/>
    <lineage>
        <taxon>Bacteria</taxon>
        <taxon>Bacillati</taxon>
        <taxon>Actinomycetota</taxon>
        <taxon>Thermoleophilia</taxon>
        <taxon>Solirubrobacterales</taxon>
        <taxon>Conexibacteraceae</taxon>
        <taxon>Conexibacter</taxon>
    </lineage>
</organism>
<dbReference type="Proteomes" id="UP001284601">
    <property type="component" value="Unassembled WGS sequence"/>
</dbReference>
<name>A0ABU4HV17_9ACTN</name>
<proteinExistence type="predicted"/>
<keyword evidence="3" id="KW-1185">Reference proteome</keyword>